<reference evidence="5 6" key="1">
    <citation type="submission" date="2017-04" db="EMBL/GenBank/DDBJ databases">
        <title>Bacillus krulwichiae AM31D Genome sequencing and assembly.</title>
        <authorList>
            <person name="Krulwich T.A."/>
            <person name="Anastor L."/>
            <person name="Ehrlich R."/>
            <person name="Ehrlich G.D."/>
            <person name="Janto B."/>
        </authorList>
    </citation>
    <scope>NUCLEOTIDE SEQUENCE [LARGE SCALE GENOMIC DNA]</scope>
    <source>
        <strain evidence="5 6">AM31D</strain>
    </source>
</reference>
<dbReference type="PANTHER" id="PTHR43776:SF8">
    <property type="entry name" value="ABC TRANSPORTER, ATP-BINDING PROTEIN"/>
    <property type="match status" value="1"/>
</dbReference>
<evidence type="ECO:0000256" key="3">
    <source>
        <dbReference type="ARBA" id="ARBA00022840"/>
    </source>
</evidence>
<dbReference type="PANTHER" id="PTHR43776">
    <property type="entry name" value="TRANSPORT ATP-BINDING PROTEIN"/>
    <property type="match status" value="1"/>
</dbReference>
<keyword evidence="6" id="KW-1185">Reference proteome</keyword>
<dbReference type="KEGG" id="bkw:BkAM31D_09125"/>
<organism evidence="5 6">
    <name type="scientific">Halalkalibacter krulwichiae</name>
    <dbReference type="NCBI Taxonomy" id="199441"/>
    <lineage>
        <taxon>Bacteria</taxon>
        <taxon>Bacillati</taxon>
        <taxon>Bacillota</taxon>
        <taxon>Bacilli</taxon>
        <taxon>Bacillales</taxon>
        <taxon>Bacillaceae</taxon>
        <taxon>Halalkalibacter</taxon>
    </lineage>
</organism>
<keyword evidence="1" id="KW-0813">Transport</keyword>
<proteinExistence type="predicted"/>
<keyword evidence="3 5" id="KW-0067">ATP-binding</keyword>
<dbReference type="InterPro" id="IPR003593">
    <property type="entry name" value="AAA+_ATPase"/>
</dbReference>
<sequence length="505" mass="57053">MIHGSSMSTRVDQAALLQIEQLELSYTDSKKKVPIVQNVSFEIHSGEIVALVGPSGCGKSMTAQAIVGLLDSGVQVTNGAIIYKKDNVCTYTNKQMKLLRRNEIALFIQHSLSGLNPIRTVKKQMVETLMNQKRWKKKEMEFYLHTLLQQVGFSDPKAILGSYPFELSGGMQQRVLLAMMVSLKPKLLIADEPTTALDVINRNRVLNLLKKIQQDHHLTVLLISHDQQSVKHIADRVIQMSAGGLFVSLLQLCNVSKDYPVKGRKRSLLREPVCKALKQVNLTVEKGECVGLVGESGSGKSTLAKVIMKLEPLSSGEIFLESQPISGKQCQDKEFYKRVQLVLQDSSATLHPKMNVKESLMEPLKNFFPREREKWLDMLMKVVELVALDERLLTRYPYQLSGGQKQRVCIAKALAVQPKLIIFDESIASLDSDSQASIIKMFQLIQEEEEISFLFITHDLQSTKQFCNRIAVMYEGEIVEQFTKWDKAQVKHPYTRSLMEAFIKV</sequence>
<dbReference type="InterPro" id="IPR050319">
    <property type="entry name" value="ABC_transp_ATP-bind"/>
</dbReference>
<dbReference type="GO" id="GO:0005524">
    <property type="term" value="F:ATP binding"/>
    <property type="evidence" value="ECO:0007669"/>
    <property type="project" value="UniProtKB-KW"/>
</dbReference>
<dbReference type="AlphaFoldDB" id="A0A1X9M9C1"/>
<evidence type="ECO:0000256" key="1">
    <source>
        <dbReference type="ARBA" id="ARBA00022448"/>
    </source>
</evidence>
<dbReference type="GO" id="GO:0016887">
    <property type="term" value="F:ATP hydrolysis activity"/>
    <property type="evidence" value="ECO:0007669"/>
    <property type="project" value="InterPro"/>
</dbReference>
<dbReference type="PROSITE" id="PS50893">
    <property type="entry name" value="ABC_TRANSPORTER_2"/>
    <property type="match status" value="2"/>
</dbReference>
<name>A0A1X9M9C1_9BACI</name>
<dbReference type="SMART" id="SM00382">
    <property type="entry name" value="AAA"/>
    <property type="match status" value="2"/>
</dbReference>
<dbReference type="CDD" id="cd03257">
    <property type="entry name" value="ABC_NikE_OppD_transporters"/>
    <property type="match status" value="2"/>
</dbReference>
<feature type="domain" description="ABC transporter" evidence="4">
    <location>
        <begin position="17"/>
        <end position="259"/>
    </location>
</feature>
<protein>
    <submittedName>
        <fullName evidence="5">Glutathione import ATP-binding protein GsiA</fullName>
        <ecNumber evidence="5">3.6.3.-</ecNumber>
    </submittedName>
</protein>
<dbReference type="RefSeq" id="WP_085449766.1">
    <property type="nucleotide sequence ID" value="NZ_CP020814.1"/>
</dbReference>
<evidence type="ECO:0000313" key="5">
    <source>
        <dbReference type="EMBL" id="ARK30008.1"/>
    </source>
</evidence>
<accession>A0A1X9M9C1</accession>
<dbReference type="Proteomes" id="UP000193006">
    <property type="component" value="Chromosome"/>
</dbReference>
<dbReference type="PROSITE" id="PS00211">
    <property type="entry name" value="ABC_TRANSPORTER_1"/>
    <property type="match status" value="1"/>
</dbReference>
<dbReference type="InterPro" id="IPR003439">
    <property type="entry name" value="ABC_transporter-like_ATP-bd"/>
</dbReference>
<keyword evidence="5" id="KW-0378">Hydrolase</keyword>
<dbReference type="Pfam" id="PF00005">
    <property type="entry name" value="ABC_tran"/>
    <property type="match status" value="2"/>
</dbReference>
<dbReference type="STRING" id="199441.BkAM31D_09125"/>
<dbReference type="EMBL" id="CP020814">
    <property type="protein sequence ID" value="ARK30008.1"/>
    <property type="molecule type" value="Genomic_DNA"/>
</dbReference>
<feature type="domain" description="ABC transporter" evidence="4">
    <location>
        <begin position="250"/>
        <end position="500"/>
    </location>
</feature>
<dbReference type="GO" id="GO:0055085">
    <property type="term" value="P:transmembrane transport"/>
    <property type="evidence" value="ECO:0007669"/>
    <property type="project" value="UniProtKB-ARBA"/>
</dbReference>
<evidence type="ECO:0000256" key="2">
    <source>
        <dbReference type="ARBA" id="ARBA00022741"/>
    </source>
</evidence>
<keyword evidence="2" id="KW-0547">Nucleotide-binding</keyword>
<dbReference type="Gene3D" id="3.40.50.300">
    <property type="entry name" value="P-loop containing nucleotide triphosphate hydrolases"/>
    <property type="match status" value="2"/>
</dbReference>
<evidence type="ECO:0000313" key="6">
    <source>
        <dbReference type="Proteomes" id="UP000193006"/>
    </source>
</evidence>
<gene>
    <name evidence="5" type="primary">gsiA</name>
    <name evidence="5" type="ORF">BkAM31D_09125</name>
</gene>
<dbReference type="InterPro" id="IPR027417">
    <property type="entry name" value="P-loop_NTPase"/>
</dbReference>
<evidence type="ECO:0000259" key="4">
    <source>
        <dbReference type="PROSITE" id="PS50893"/>
    </source>
</evidence>
<dbReference type="NCBIfam" id="NF007739">
    <property type="entry name" value="PRK10419.1"/>
    <property type="match status" value="2"/>
</dbReference>
<dbReference type="InterPro" id="IPR017871">
    <property type="entry name" value="ABC_transporter-like_CS"/>
</dbReference>
<dbReference type="EC" id="3.6.3.-" evidence="5"/>
<dbReference type="SUPFAM" id="SSF52540">
    <property type="entry name" value="P-loop containing nucleoside triphosphate hydrolases"/>
    <property type="match status" value="2"/>
</dbReference>